<comment type="pathway">
    <text evidence="2">Glycolipid biosynthesis; glycosylphosphatidylinositol-anchor biosynthesis.</text>
</comment>
<reference evidence="10 11" key="1">
    <citation type="submission" date="2016-08" db="EMBL/GenBank/DDBJ databases">
        <authorList>
            <consortium name="Pathogen Informatics"/>
        </authorList>
    </citation>
    <scope>NUCLEOTIDE SEQUENCE [LARGE SCALE GENOMIC DNA]</scope>
    <source>
        <strain evidence="10 11">CB</strain>
    </source>
</reference>
<evidence type="ECO:0000256" key="7">
    <source>
        <dbReference type="ARBA" id="ARBA00022989"/>
    </source>
</evidence>
<evidence type="ECO:0000256" key="9">
    <source>
        <dbReference type="SAM" id="Phobius"/>
    </source>
</evidence>
<evidence type="ECO:0000256" key="1">
    <source>
        <dbReference type="ARBA" id="ARBA00004477"/>
    </source>
</evidence>
<feature type="transmembrane region" description="Helical" evidence="9">
    <location>
        <begin position="194"/>
        <end position="213"/>
    </location>
</feature>
<feature type="transmembrane region" description="Helical" evidence="9">
    <location>
        <begin position="444"/>
        <end position="465"/>
    </location>
</feature>
<evidence type="ECO:0000256" key="4">
    <source>
        <dbReference type="ARBA" id="ARBA00022502"/>
    </source>
</evidence>
<evidence type="ECO:0000256" key="6">
    <source>
        <dbReference type="ARBA" id="ARBA00022824"/>
    </source>
</evidence>
<feature type="transmembrane region" description="Helical" evidence="9">
    <location>
        <begin position="254"/>
        <end position="276"/>
    </location>
</feature>
<proteinExistence type="inferred from homology"/>
<dbReference type="GO" id="GO:0006506">
    <property type="term" value="P:GPI anchor biosynthetic process"/>
    <property type="evidence" value="ECO:0007669"/>
    <property type="project" value="UniProtKB-UniPathway"/>
</dbReference>
<name>A0A1D3LIN8_PLACU</name>
<dbReference type="EMBL" id="LT608165">
    <property type="protein sequence ID" value="SCM08868.1"/>
    <property type="molecule type" value="Genomic_DNA"/>
</dbReference>
<feature type="transmembrane region" description="Helical" evidence="9">
    <location>
        <begin position="485"/>
        <end position="503"/>
    </location>
</feature>
<comment type="similarity">
    <text evidence="3">Belongs to the PIGU family.</text>
</comment>
<evidence type="ECO:0000256" key="2">
    <source>
        <dbReference type="ARBA" id="ARBA00004687"/>
    </source>
</evidence>
<organism evidence="10 11">
    <name type="scientific">Plasmodium chabaudi chabaudi</name>
    <dbReference type="NCBI Taxonomy" id="31271"/>
    <lineage>
        <taxon>Eukaryota</taxon>
        <taxon>Sar</taxon>
        <taxon>Alveolata</taxon>
        <taxon>Apicomplexa</taxon>
        <taxon>Aconoidasida</taxon>
        <taxon>Haemosporida</taxon>
        <taxon>Plasmodiidae</taxon>
        <taxon>Plasmodium</taxon>
        <taxon>Plasmodium (Vinckeia)</taxon>
    </lineage>
</organism>
<dbReference type="InterPro" id="IPR009600">
    <property type="entry name" value="PIG-U"/>
</dbReference>
<dbReference type="GO" id="GO:0016255">
    <property type="term" value="P:attachment of GPI anchor to protein"/>
    <property type="evidence" value="ECO:0007669"/>
    <property type="project" value="InterPro"/>
</dbReference>
<feature type="transmembrane region" description="Helical" evidence="9">
    <location>
        <begin position="351"/>
        <end position="372"/>
    </location>
</feature>
<feature type="transmembrane region" description="Helical" evidence="9">
    <location>
        <begin position="12"/>
        <end position="32"/>
    </location>
</feature>
<dbReference type="UniPathway" id="UPA00196"/>
<evidence type="ECO:0000313" key="11">
    <source>
        <dbReference type="Proteomes" id="UP000195489"/>
    </source>
</evidence>
<keyword evidence="5 9" id="KW-0812">Transmembrane</keyword>
<comment type="subcellular location">
    <subcellularLocation>
        <location evidence="1">Endoplasmic reticulum membrane</location>
        <topology evidence="1">Multi-pass membrane protein</topology>
    </subcellularLocation>
</comment>
<dbReference type="GO" id="GO:0042765">
    <property type="term" value="C:GPI-anchor transamidase complex"/>
    <property type="evidence" value="ECO:0007669"/>
    <property type="project" value="InterPro"/>
</dbReference>
<keyword evidence="4" id="KW-0337">GPI-anchor biosynthesis</keyword>
<feature type="transmembrane region" description="Helical" evidence="9">
    <location>
        <begin position="312"/>
        <end position="330"/>
    </location>
</feature>
<accession>A0A1D3LIN8</accession>
<evidence type="ECO:0000256" key="3">
    <source>
        <dbReference type="ARBA" id="ARBA00010026"/>
    </source>
</evidence>
<dbReference type="Pfam" id="PF06728">
    <property type="entry name" value="PIG-U"/>
    <property type="match status" value="1"/>
</dbReference>
<dbReference type="AlphaFoldDB" id="A0A1D3LIN8"/>
<dbReference type="Proteomes" id="UP000195489">
    <property type="component" value="Chromosome 13"/>
</dbReference>
<evidence type="ECO:0000256" key="8">
    <source>
        <dbReference type="ARBA" id="ARBA00023136"/>
    </source>
</evidence>
<feature type="transmembrane region" description="Helical" evidence="9">
    <location>
        <begin position="137"/>
        <end position="158"/>
    </location>
</feature>
<feature type="transmembrane region" description="Helical" evidence="9">
    <location>
        <begin position="411"/>
        <end position="432"/>
    </location>
</feature>
<dbReference type="PANTHER" id="PTHR13121:SF0">
    <property type="entry name" value="PHOSPHATIDYLINOSITOL GLYCAN ANCHOR BIOSYNTHESIS CLASS U PROTEIN"/>
    <property type="match status" value="1"/>
</dbReference>
<keyword evidence="8 9" id="KW-0472">Membrane</keyword>
<keyword evidence="7 9" id="KW-1133">Transmembrane helix</keyword>
<sequence>MSISKKIQSKKNGLFASLVICVALRVLVFYVLNGLEGSSYEYIENIISIDSMMKNEDIQNLEMSKLNNKEYKNWEQNRINDLNNNLEQYFQTNKRYNKNIKQYLFKSDSMYYSFNSDIYNMKYIYDSYLLSKRYKDIYSFLVLRINPIFLRFLHYIIFNEKKNIMNTVRIKTSEKKINRQSNIIDIFPYHEFRYFMLICLTDIFIAIFLFLIIEHIKKKKDFFKYIYEQTSQNGWKLINPVLLINIYLNNPLTILANVFLSLDNFKLLIITMSFYLTILRISTNSNKIILYINFFCIIFLNSILIYITSFHFVLIIIGINNFIIFIKENVNTSHIKNQIEFQKLSFMLFKNVIILLFTCVFYGLLIIMSYYMNGKSISFLNNTLINEYKIFYLVPNLGNYWYIFSTMFKNYYYSFLFLFHFHIFLYPVPLFFRLSKTPLTYLKIMIAIALVFHPNIVVNDIIYVLTLLAIDYEHTLYTIPFAKLLSIWVIHFSMFSVTLNMWLRKNTGNANFVLFNQLIVFNITAFIIVNSIKFYVRVQTPTIQREEGKCIVVSKDSNKEFKLLNIFKKKAE</sequence>
<protein>
    <submittedName>
        <fullName evidence="10">GPI transamidase subunit PIG-U, putative</fullName>
    </submittedName>
</protein>
<gene>
    <name evidence="10" type="ORF">PCHCB_000401900</name>
</gene>
<feature type="transmembrane region" description="Helical" evidence="9">
    <location>
        <begin position="288"/>
        <end position="306"/>
    </location>
</feature>
<keyword evidence="6" id="KW-0256">Endoplasmic reticulum</keyword>
<evidence type="ECO:0000256" key="5">
    <source>
        <dbReference type="ARBA" id="ARBA00022692"/>
    </source>
</evidence>
<dbReference type="PANTHER" id="PTHR13121">
    <property type="entry name" value="GPI TRANSAMIDASE COMPONENT PIG-U"/>
    <property type="match status" value="1"/>
</dbReference>
<feature type="transmembrane region" description="Helical" evidence="9">
    <location>
        <begin position="515"/>
        <end position="536"/>
    </location>
</feature>
<evidence type="ECO:0000313" key="10">
    <source>
        <dbReference type="EMBL" id="SCM08868.1"/>
    </source>
</evidence>